<reference evidence="1" key="1">
    <citation type="submission" date="2014-09" db="EMBL/GenBank/DDBJ databases">
        <authorList>
            <person name="Magalhaes I.L.F."/>
            <person name="Oliveira U."/>
            <person name="Santos F.R."/>
            <person name="Vidigal T.H.D.A."/>
            <person name="Brescovit A.D."/>
            <person name="Santos A.J."/>
        </authorList>
    </citation>
    <scope>NUCLEOTIDE SEQUENCE</scope>
    <source>
        <tissue evidence="1">Shoot tissue taken approximately 20 cm above the soil surface</tissue>
    </source>
</reference>
<sequence>MFMVACNPPVNSKQMLLYQQLFNTVAYSKPQSKDYCLAFKLRIKSEEINNCRVTCLIR</sequence>
<evidence type="ECO:0000313" key="1">
    <source>
        <dbReference type="EMBL" id="JAE35370.1"/>
    </source>
</evidence>
<name>A0A0A9HDV8_ARUDO</name>
<proteinExistence type="predicted"/>
<accession>A0A0A9HDV8</accession>
<reference evidence="1" key="2">
    <citation type="journal article" date="2015" name="Data Brief">
        <title>Shoot transcriptome of the giant reed, Arundo donax.</title>
        <authorList>
            <person name="Barrero R.A."/>
            <person name="Guerrero F.D."/>
            <person name="Moolhuijzen P."/>
            <person name="Goolsby J.A."/>
            <person name="Tidwell J."/>
            <person name="Bellgard S.E."/>
            <person name="Bellgard M.I."/>
        </authorList>
    </citation>
    <scope>NUCLEOTIDE SEQUENCE</scope>
    <source>
        <tissue evidence="1">Shoot tissue taken approximately 20 cm above the soil surface</tissue>
    </source>
</reference>
<organism evidence="1">
    <name type="scientific">Arundo donax</name>
    <name type="common">Giant reed</name>
    <name type="synonym">Donax arundinaceus</name>
    <dbReference type="NCBI Taxonomy" id="35708"/>
    <lineage>
        <taxon>Eukaryota</taxon>
        <taxon>Viridiplantae</taxon>
        <taxon>Streptophyta</taxon>
        <taxon>Embryophyta</taxon>
        <taxon>Tracheophyta</taxon>
        <taxon>Spermatophyta</taxon>
        <taxon>Magnoliopsida</taxon>
        <taxon>Liliopsida</taxon>
        <taxon>Poales</taxon>
        <taxon>Poaceae</taxon>
        <taxon>PACMAD clade</taxon>
        <taxon>Arundinoideae</taxon>
        <taxon>Arundineae</taxon>
        <taxon>Arundo</taxon>
    </lineage>
</organism>
<protein>
    <submittedName>
        <fullName evidence="1">Uncharacterized protein</fullName>
    </submittedName>
</protein>
<dbReference type="AlphaFoldDB" id="A0A0A9HDV8"/>
<dbReference type="EMBL" id="GBRH01162526">
    <property type="protein sequence ID" value="JAE35370.1"/>
    <property type="molecule type" value="Transcribed_RNA"/>
</dbReference>